<dbReference type="EMBL" id="JANRHA010000010">
    <property type="protein sequence ID" value="MDG3015845.1"/>
    <property type="molecule type" value="Genomic_DNA"/>
</dbReference>
<evidence type="ECO:0000256" key="1">
    <source>
        <dbReference type="SAM" id="MobiDB-lite"/>
    </source>
</evidence>
<evidence type="ECO:0000313" key="3">
    <source>
        <dbReference type="Proteomes" id="UP001152755"/>
    </source>
</evidence>
<keyword evidence="3" id="KW-1185">Reference proteome</keyword>
<sequence>MPTSTVTASYAPVSSRPLPPSTTLVSPVMSGPGTVCGPDEHDRIVINRGEVDCTTAVRVINETPGMGEAAPPDIEGWHCGRLGGIGTIDTIGFNYVCNSGGTQVVRQTLASDQDVPVPDNWVDANVYFASSAGQSGYFFTTPSGKFLCAITGDLPTNSAAGCHGRIPANATSGPRPNTIMSSDGEIGTVFHRGDPQFQRLDGGTAPALGYGTPLYAMGYTCTVDYSAGTTCRNFRTGHGFTVNDVRAELF</sequence>
<feature type="region of interest" description="Disordered" evidence="1">
    <location>
        <begin position="1"/>
        <end position="22"/>
    </location>
</feature>
<name>A0A9X4REE8_9ACTN</name>
<organism evidence="2 3">
    <name type="scientific">Speluncibacter jeojiensis</name>
    <dbReference type="NCBI Taxonomy" id="2710754"/>
    <lineage>
        <taxon>Bacteria</taxon>
        <taxon>Bacillati</taxon>
        <taxon>Actinomycetota</taxon>
        <taxon>Actinomycetes</taxon>
        <taxon>Mycobacteriales</taxon>
        <taxon>Speluncibacteraceae</taxon>
        <taxon>Speluncibacter</taxon>
    </lineage>
</organism>
<reference evidence="2" key="1">
    <citation type="submission" date="2022-08" db="EMBL/GenBank/DDBJ databases">
        <title>Genome analysis of Corynebacteriales strain.</title>
        <authorList>
            <person name="Lee S.D."/>
        </authorList>
    </citation>
    <scope>NUCLEOTIDE SEQUENCE</scope>
    <source>
        <strain evidence="2">D3-21</strain>
    </source>
</reference>
<proteinExistence type="predicted"/>
<dbReference type="AlphaFoldDB" id="A0A9X4REE8"/>
<accession>A0A9X4REE8</accession>
<evidence type="ECO:0000313" key="2">
    <source>
        <dbReference type="EMBL" id="MDG3015845.1"/>
    </source>
</evidence>
<comment type="caution">
    <text evidence="2">The sequence shown here is derived from an EMBL/GenBank/DDBJ whole genome shotgun (WGS) entry which is preliminary data.</text>
</comment>
<dbReference type="RefSeq" id="WP_277833399.1">
    <property type="nucleotide sequence ID" value="NZ_JAAIVF010000004.1"/>
</dbReference>
<protein>
    <submittedName>
        <fullName evidence="2">Uncharacterized protein</fullName>
    </submittedName>
</protein>
<dbReference type="Proteomes" id="UP001152755">
    <property type="component" value="Unassembled WGS sequence"/>
</dbReference>
<gene>
    <name evidence="2" type="ORF">NVS88_14885</name>
</gene>